<accession>A0A4S5BPJ1</accession>
<reference evidence="1 2" key="1">
    <citation type="submission" date="2019-04" db="EMBL/GenBank/DDBJ databases">
        <title>Lampropedia sp YIM MLB12 draf genome.</title>
        <authorList>
            <person name="Wang Y.-X."/>
        </authorList>
    </citation>
    <scope>NUCLEOTIDE SEQUENCE [LARGE SCALE GENOMIC DNA]</scope>
    <source>
        <strain evidence="1 2">YIM MLB12</strain>
    </source>
</reference>
<proteinExistence type="predicted"/>
<dbReference type="OrthoDB" id="8859064at2"/>
<evidence type="ECO:0008006" key="3">
    <source>
        <dbReference type="Google" id="ProtNLM"/>
    </source>
</evidence>
<dbReference type="EMBL" id="SSWX01000007">
    <property type="protein sequence ID" value="THJ34219.1"/>
    <property type="molecule type" value="Genomic_DNA"/>
</dbReference>
<evidence type="ECO:0000313" key="1">
    <source>
        <dbReference type="EMBL" id="THJ34219.1"/>
    </source>
</evidence>
<name>A0A4S5BPJ1_9BURK</name>
<dbReference type="SUPFAM" id="SSF103196">
    <property type="entry name" value="Roadblock/LC7 domain"/>
    <property type="match status" value="1"/>
</dbReference>
<dbReference type="AlphaFoldDB" id="A0A4S5BPJ1"/>
<comment type="caution">
    <text evidence="1">The sequence shown here is derived from an EMBL/GenBank/DDBJ whole genome shotgun (WGS) entry which is preliminary data.</text>
</comment>
<dbReference type="Proteomes" id="UP000306236">
    <property type="component" value="Unassembled WGS sequence"/>
</dbReference>
<keyword evidence="2" id="KW-1185">Reference proteome</keyword>
<organism evidence="1 2">
    <name type="scientific">Lampropedia aestuarii</name>
    <dbReference type="NCBI Taxonomy" id="2562762"/>
    <lineage>
        <taxon>Bacteria</taxon>
        <taxon>Pseudomonadati</taxon>
        <taxon>Pseudomonadota</taxon>
        <taxon>Betaproteobacteria</taxon>
        <taxon>Burkholderiales</taxon>
        <taxon>Comamonadaceae</taxon>
        <taxon>Lampropedia</taxon>
    </lineage>
</organism>
<sequence>MSAANSPLPPVVISLAHKEAQQLMDDILEIQAVVIASVDGFDVASAVRADMDASRIAAMASSIAAISGVVSHEAQLGRSRSVTIDTDAGFAVVRSVYRDDVELIINVIAQEGVLIGEVAYRTAQLARQLAEA</sequence>
<protein>
    <recommendedName>
        <fullName evidence="3">Roadblock/LAMTOR2 domain-containing protein</fullName>
    </recommendedName>
</protein>
<gene>
    <name evidence="1" type="ORF">E8K88_06745</name>
</gene>
<dbReference type="RefSeq" id="WP_136405894.1">
    <property type="nucleotide sequence ID" value="NZ_JARXRQ010000002.1"/>
</dbReference>
<evidence type="ECO:0000313" key="2">
    <source>
        <dbReference type="Proteomes" id="UP000306236"/>
    </source>
</evidence>
<dbReference type="Gene3D" id="3.30.450.30">
    <property type="entry name" value="Dynein light chain 2a, cytoplasmic"/>
    <property type="match status" value="1"/>
</dbReference>